<accession>A0A9Q8LCM5</accession>
<feature type="compositionally biased region" description="Acidic residues" evidence="1">
    <location>
        <begin position="8"/>
        <end position="40"/>
    </location>
</feature>
<reference evidence="2" key="1">
    <citation type="submission" date="2021-12" db="EMBL/GenBank/DDBJ databases">
        <authorList>
            <person name="Zaccaron A."/>
            <person name="Stergiopoulos I."/>
        </authorList>
    </citation>
    <scope>NUCLEOTIDE SEQUENCE</scope>
    <source>
        <strain evidence="2">Race5_Kim</strain>
    </source>
</reference>
<protein>
    <submittedName>
        <fullName evidence="2">Uncharacterized protein</fullName>
    </submittedName>
</protein>
<evidence type="ECO:0000256" key="1">
    <source>
        <dbReference type="SAM" id="MobiDB-lite"/>
    </source>
</evidence>
<dbReference type="AlphaFoldDB" id="A0A9Q8LCM5"/>
<organism evidence="2 3">
    <name type="scientific">Passalora fulva</name>
    <name type="common">Tomato leaf mold</name>
    <name type="synonym">Cladosporium fulvum</name>
    <dbReference type="NCBI Taxonomy" id="5499"/>
    <lineage>
        <taxon>Eukaryota</taxon>
        <taxon>Fungi</taxon>
        <taxon>Dikarya</taxon>
        <taxon>Ascomycota</taxon>
        <taxon>Pezizomycotina</taxon>
        <taxon>Dothideomycetes</taxon>
        <taxon>Dothideomycetidae</taxon>
        <taxon>Mycosphaerellales</taxon>
        <taxon>Mycosphaerellaceae</taxon>
        <taxon>Fulvia</taxon>
    </lineage>
</organism>
<dbReference type="Proteomes" id="UP000756132">
    <property type="component" value="Chromosome 3"/>
</dbReference>
<keyword evidence="3" id="KW-1185">Reference proteome</keyword>
<evidence type="ECO:0000313" key="2">
    <source>
        <dbReference type="EMBL" id="UJO14920.1"/>
    </source>
</evidence>
<reference evidence="2" key="2">
    <citation type="journal article" date="2022" name="Microb. Genom.">
        <title>A chromosome-scale genome assembly of the tomato pathogen Cladosporium fulvum reveals a compartmentalized genome architecture and the presence of a dispensable chromosome.</title>
        <authorList>
            <person name="Zaccaron A.Z."/>
            <person name="Chen L.H."/>
            <person name="Samaras A."/>
            <person name="Stergiopoulos I."/>
        </authorList>
    </citation>
    <scope>NUCLEOTIDE SEQUENCE</scope>
    <source>
        <strain evidence="2">Race5_Kim</strain>
    </source>
</reference>
<evidence type="ECO:0000313" key="3">
    <source>
        <dbReference type="Proteomes" id="UP000756132"/>
    </source>
</evidence>
<dbReference type="KEGG" id="ffu:CLAFUR5_08192"/>
<sequence length="127" mass="14630">MSEAEGREADEDGNGSDDEDEEDEDEDEDNEDEDNEDEEDLTRTRVRMMKTKTRTRVRTMKMKASTMFNMNGGTTRARVVEVKSALRAVVISRRLRTKRISTKLLALLKTMRRKSMEGHGNIKASWT</sequence>
<dbReference type="RefSeq" id="XP_047759286.1">
    <property type="nucleotide sequence ID" value="XM_047907340.1"/>
</dbReference>
<dbReference type="GeneID" id="71988070"/>
<feature type="region of interest" description="Disordered" evidence="1">
    <location>
        <begin position="1"/>
        <end position="55"/>
    </location>
</feature>
<proteinExistence type="predicted"/>
<name>A0A9Q8LCM5_PASFU</name>
<feature type="compositionally biased region" description="Basic residues" evidence="1">
    <location>
        <begin position="44"/>
        <end position="55"/>
    </location>
</feature>
<gene>
    <name evidence="2" type="ORF">CLAFUR5_08192</name>
</gene>
<dbReference type="EMBL" id="CP090165">
    <property type="protein sequence ID" value="UJO14920.1"/>
    <property type="molecule type" value="Genomic_DNA"/>
</dbReference>